<protein>
    <submittedName>
        <fullName evidence="1">Uncharacterized protein</fullName>
    </submittedName>
</protein>
<evidence type="ECO:0000313" key="1">
    <source>
        <dbReference type="EMBL" id="NRF69683.1"/>
    </source>
</evidence>
<dbReference type="RefSeq" id="WP_173127001.1">
    <property type="nucleotide sequence ID" value="NZ_JABRWJ010000006.1"/>
</dbReference>
<name>A0ABX2EM60_9BURK</name>
<comment type="caution">
    <text evidence="1">The sequence shown here is derived from an EMBL/GenBank/DDBJ whole genome shotgun (WGS) entry which is preliminary data.</text>
</comment>
<gene>
    <name evidence="1" type="ORF">HLB44_22005</name>
</gene>
<proteinExistence type="predicted"/>
<sequence length="110" mass="11641">MTVHIDSGEGDVRIVRHVGLLQVQVAQPERQVVGALHGIGLASTPLGLSAGFTRQRWTAIGPQCRAVLWVDGPEAVDAAMRQTLAQIAGVCLVDERSAPVLIQGANNPTR</sequence>
<reference evidence="1 2" key="1">
    <citation type="submission" date="2020-05" db="EMBL/GenBank/DDBJ databases">
        <title>Aquincola sp. isolate from soil.</title>
        <authorList>
            <person name="Han J."/>
            <person name="Kim D.-U."/>
        </authorList>
    </citation>
    <scope>NUCLEOTIDE SEQUENCE [LARGE SCALE GENOMIC DNA]</scope>
    <source>
        <strain evidence="1 2">S2</strain>
    </source>
</reference>
<dbReference type="EMBL" id="JABRWJ010000006">
    <property type="protein sequence ID" value="NRF69683.1"/>
    <property type="molecule type" value="Genomic_DNA"/>
</dbReference>
<organism evidence="1 2">
    <name type="scientific">Pseudaquabacterium terrae</name>
    <dbReference type="NCBI Taxonomy" id="2732868"/>
    <lineage>
        <taxon>Bacteria</taxon>
        <taxon>Pseudomonadati</taxon>
        <taxon>Pseudomonadota</taxon>
        <taxon>Betaproteobacteria</taxon>
        <taxon>Burkholderiales</taxon>
        <taxon>Sphaerotilaceae</taxon>
        <taxon>Pseudaquabacterium</taxon>
    </lineage>
</organism>
<evidence type="ECO:0000313" key="2">
    <source>
        <dbReference type="Proteomes" id="UP000737171"/>
    </source>
</evidence>
<dbReference type="Proteomes" id="UP000737171">
    <property type="component" value="Unassembled WGS sequence"/>
</dbReference>
<accession>A0ABX2EM60</accession>
<keyword evidence="2" id="KW-1185">Reference proteome</keyword>